<feature type="transmembrane region" description="Helical" evidence="6">
    <location>
        <begin position="321"/>
        <end position="340"/>
    </location>
</feature>
<dbReference type="GO" id="GO:0005886">
    <property type="term" value="C:plasma membrane"/>
    <property type="evidence" value="ECO:0007669"/>
    <property type="project" value="UniProtKB-SubCell"/>
</dbReference>
<evidence type="ECO:0000256" key="5">
    <source>
        <dbReference type="ARBA" id="ARBA00023136"/>
    </source>
</evidence>
<keyword evidence="9" id="KW-1185">Reference proteome</keyword>
<dbReference type="Proteomes" id="UP000501926">
    <property type="component" value="Chromosome"/>
</dbReference>
<sequence>MSVLRVLNRRYKNRYFQMNNCVNYKKEIVKNSIKWLFPIALPFVIYWVLFSKMRPEDFLVTIKNASVLWLALGFIAYSANQAFRTLRFQCLIHTKKTLRKQLFRVQSLYIFYNYLLPFRTGEATYIYLARKHLNIPVANGISSLVVARMFDYSLLIVCCGIIALCMKLRMTPWISMLMKGGAVLFFAITALFILCMLRKNTYVVWIGEKSNFFALWQENKLIQKFSGEFQKIVQSFREISNIRTGLQTVFYTLCTWLCIFLAFYMITRGLGYSVSFLQMTAVSVIAVMSRAFQGVADFGSHEMGWFGGLVLIGFSGKDASIVSFSSHIIILCYMLVVTIYSKITLRKYDAIAAAPCILKERYGRSVGE</sequence>
<feature type="transmembrane region" description="Helical" evidence="6">
    <location>
        <begin position="244"/>
        <end position="264"/>
    </location>
</feature>
<feature type="transmembrane region" description="Helical" evidence="6">
    <location>
        <begin position="270"/>
        <end position="288"/>
    </location>
</feature>
<protein>
    <submittedName>
        <fullName evidence="7">Putative membrane protein</fullName>
    </submittedName>
</protein>
<evidence type="ECO:0000256" key="3">
    <source>
        <dbReference type="ARBA" id="ARBA00022692"/>
    </source>
</evidence>
<evidence type="ECO:0000256" key="2">
    <source>
        <dbReference type="ARBA" id="ARBA00022475"/>
    </source>
</evidence>
<keyword evidence="2" id="KW-1003">Cell membrane</keyword>
<evidence type="ECO:0000313" key="7">
    <source>
        <dbReference type="EMBL" id="QII12967.1"/>
    </source>
</evidence>
<reference evidence="9" key="1">
    <citation type="submission" date="2017-10" db="EMBL/GenBank/DDBJ databases">
        <authorList>
            <person name="Frank J."/>
        </authorList>
    </citation>
    <scope>NUCLEOTIDE SEQUENCE [LARGE SCALE GENOMIC DNA]</scope>
</reference>
<comment type="subcellular location">
    <subcellularLocation>
        <location evidence="1">Cell membrane</location>
        <topology evidence="1">Multi-pass membrane protein</topology>
    </subcellularLocation>
</comment>
<name>A0A2C9CMA0_KUEST</name>
<keyword evidence="5 6" id="KW-0472">Membrane</keyword>
<dbReference type="InterPro" id="IPR022791">
    <property type="entry name" value="L-PG_synthase/AglD"/>
</dbReference>
<feature type="transmembrane region" description="Helical" evidence="6">
    <location>
        <begin position="176"/>
        <end position="197"/>
    </location>
</feature>
<feature type="transmembrane region" description="Helical" evidence="6">
    <location>
        <begin position="62"/>
        <end position="79"/>
    </location>
</feature>
<accession>A0A2C9CMA0</accession>
<evidence type="ECO:0000313" key="8">
    <source>
        <dbReference type="EMBL" id="SOH05917.1"/>
    </source>
</evidence>
<dbReference type="EMBL" id="CP049055">
    <property type="protein sequence ID" value="QII12967.1"/>
    <property type="molecule type" value="Genomic_DNA"/>
</dbReference>
<proteinExistence type="predicted"/>
<organism evidence="8 9">
    <name type="scientific">Kuenenia stuttgartiensis</name>
    <dbReference type="NCBI Taxonomy" id="174633"/>
    <lineage>
        <taxon>Bacteria</taxon>
        <taxon>Pseudomonadati</taxon>
        <taxon>Planctomycetota</taxon>
        <taxon>Candidatus Brocadiia</taxon>
        <taxon>Candidatus Brocadiales</taxon>
        <taxon>Candidatus Brocadiaceae</taxon>
        <taxon>Candidatus Kuenenia</taxon>
    </lineage>
</organism>
<dbReference type="Proteomes" id="UP000221734">
    <property type="component" value="Chromosome Kuenenia_stuttgartiensis_MBR1"/>
</dbReference>
<evidence type="ECO:0000313" key="10">
    <source>
        <dbReference type="Proteomes" id="UP000501926"/>
    </source>
</evidence>
<dbReference type="PANTHER" id="PTHR39087">
    <property type="entry name" value="UPF0104 MEMBRANE PROTEIN MJ1595"/>
    <property type="match status" value="1"/>
</dbReference>
<reference evidence="7 10" key="3">
    <citation type="submission" date="2020-02" db="EMBL/GenBank/DDBJ databases">
        <title>Newly sequenced genome of strain CSTR1 showed variability in Candidatus Kuenenia stuttgartiensis genomes.</title>
        <authorList>
            <person name="Ding C."/>
            <person name="Adrian L."/>
        </authorList>
    </citation>
    <scope>NUCLEOTIDE SEQUENCE [LARGE SCALE GENOMIC DNA]</scope>
    <source>
        <strain evidence="7 10">CSTR1</strain>
    </source>
</reference>
<feature type="transmembrane region" description="Helical" evidence="6">
    <location>
        <begin position="33"/>
        <end position="50"/>
    </location>
</feature>
<evidence type="ECO:0000313" key="9">
    <source>
        <dbReference type="Proteomes" id="UP000221734"/>
    </source>
</evidence>
<evidence type="ECO:0000256" key="6">
    <source>
        <dbReference type="SAM" id="Phobius"/>
    </source>
</evidence>
<dbReference type="AlphaFoldDB" id="A0A2C9CMA0"/>
<dbReference type="Pfam" id="PF03706">
    <property type="entry name" value="LPG_synthase_TM"/>
    <property type="match status" value="1"/>
</dbReference>
<reference evidence="8" key="2">
    <citation type="submission" date="2017-10" db="EMBL/GenBank/DDBJ databases">
        <authorList>
            <person name="Banno H."/>
            <person name="Chua N.-H."/>
        </authorList>
    </citation>
    <scope>NUCLEOTIDE SEQUENCE [LARGE SCALE GENOMIC DNA]</scope>
    <source>
        <strain evidence="8">Kuenenia_mbr1_ru-nijmegen</strain>
    </source>
</reference>
<keyword evidence="3 6" id="KW-0812">Transmembrane</keyword>
<keyword evidence="4 6" id="KW-1133">Transmembrane helix</keyword>
<dbReference type="KEGG" id="kst:KSMBR1_3443"/>
<feature type="transmembrane region" description="Helical" evidence="6">
    <location>
        <begin position="152"/>
        <end position="170"/>
    </location>
</feature>
<dbReference type="PANTHER" id="PTHR39087:SF2">
    <property type="entry name" value="UPF0104 MEMBRANE PROTEIN MJ1595"/>
    <property type="match status" value="1"/>
</dbReference>
<evidence type="ECO:0000256" key="1">
    <source>
        <dbReference type="ARBA" id="ARBA00004651"/>
    </source>
</evidence>
<dbReference type="EMBL" id="LT934425">
    <property type="protein sequence ID" value="SOH05917.1"/>
    <property type="molecule type" value="Genomic_DNA"/>
</dbReference>
<gene>
    <name evidence="7" type="ORF">KsCSTR_35880</name>
    <name evidence="8" type="ORF">KSMBR1_3443</name>
</gene>
<dbReference type="NCBIfam" id="TIGR00374">
    <property type="entry name" value="flippase-like domain"/>
    <property type="match status" value="1"/>
</dbReference>
<evidence type="ECO:0000256" key="4">
    <source>
        <dbReference type="ARBA" id="ARBA00022989"/>
    </source>
</evidence>